<dbReference type="STRING" id="53254.SAMN05660750_00176"/>
<keyword evidence="4" id="KW-1185">Reference proteome</keyword>
<dbReference type="EMBL" id="LMAR01000071">
    <property type="protein sequence ID" value="KQK28450.1"/>
    <property type="molecule type" value="Genomic_DNA"/>
</dbReference>
<evidence type="ECO:0000313" key="3">
    <source>
        <dbReference type="EMBL" id="KQK28450.1"/>
    </source>
</evidence>
<reference evidence="3 4" key="1">
    <citation type="submission" date="2015-10" db="EMBL/GenBank/DDBJ databases">
        <title>Draft genome of Bosea thiooxidans.</title>
        <authorList>
            <person name="Wang X."/>
        </authorList>
    </citation>
    <scope>NUCLEOTIDE SEQUENCE [LARGE SCALE GENOMIC DNA]</scope>
    <source>
        <strain evidence="3 4">CGMCC 9174</strain>
    </source>
</reference>
<gene>
    <name evidence="3" type="ORF">ARD30_21730</name>
</gene>
<name>A0A0Q3SSN7_9HYPH</name>
<dbReference type="Proteomes" id="UP000051562">
    <property type="component" value="Unassembled WGS sequence"/>
</dbReference>
<evidence type="ECO:0000313" key="4">
    <source>
        <dbReference type="Proteomes" id="UP000051562"/>
    </source>
</evidence>
<dbReference type="AlphaFoldDB" id="A0A0Q3SSN7"/>
<comment type="caution">
    <text evidence="3">The sequence shown here is derived from an EMBL/GenBank/DDBJ whole genome shotgun (WGS) entry which is preliminary data.</text>
</comment>
<keyword evidence="2" id="KW-0472">Membrane</keyword>
<feature type="region of interest" description="Disordered" evidence="1">
    <location>
        <begin position="87"/>
        <end position="110"/>
    </location>
</feature>
<feature type="transmembrane region" description="Helical" evidence="2">
    <location>
        <begin position="34"/>
        <end position="64"/>
    </location>
</feature>
<feature type="compositionally biased region" description="Basic and acidic residues" evidence="1">
    <location>
        <begin position="87"/>
        <end position="96"/>
    </location>
</feature>
<proteinExistence type="predicted"/>
<sequence length="110" mass="12232">MIAMGLFLLLFVLAVGILYLRLHALPDRLAHNKVQLEIVCVLGLLAMFTHMHIFWIAGLLLALIDIPDFITPFKRIAGATETIADRAEVEREERGELPSSPAIEPRKSSA</sequence>
<keyword evidence="2" id="KW-0812">Transmembrane</keyword>
<accession>A0A0Q3SSN7</accession>
<evidence type="ECO:0000256" key="2">
    <source>
        <dbReference type="SAM" id="Phobius"/>
    </source>
</evidence>
<protein>
    <submittedName>
        <fullName evidence="3">Uncharacterized protein</fullName>
    </submittedName>
</protein>
<keyword evidence="2" id="KW-1133">Transmembrane helix</keyword>
<organism evidence="3 4">
    <name type="scientific">Bosea thiooxidans</name>
    <dbReference type="NCBI Taxonomy" id="53254"/>
    <lineage>
        <taxon>Bacteria</taxon>
        <taxon>Pseudomonadati</taxon>
        <taxon>Pseudomonadota</taxon>
        <taxon>Alphaproteobacteria</taxon>
        <taxon>Hyphomicrobiales</taxon>
        <taxon>Boseaceae</taxon>
        <taxon>Bosea</taxon>
    </lineage>
</organism>
<evidence type="ECO:0000256" key="1">
    <source>
        <dbReference type="SAM" id="MobiDB-lite"/>
    </source>
</evidence>